<feature type="transmembrane region" description="Helical" evidence="1">
    <location>
        <begin position="65"/>
        <end position="85"/>
    </location>
</feature>
<reference evidence="2 3" key="1">
    <citation type="submission" date="2019-10" db="EMBL/GenBank/DDBJ databases">
        <title>A novel species.</title>
        <authorList>
            <person name="Gao J."/>
        </authorList>
    </citation>
    <scope>NUCLEOTIDE SEQUENCE [LARGE SCALE GENOMIC DNA]</scope>
    <source>
        <strain evidence="2 3">QMT-28</strain>
    </source>
</reference>
<evidence type="ECO:0000256" key="1">
    <source>
        <dbReference type="SAM" id="Phobius"/>
    </source>
</evidence>
<gene>
    <name evidence="2" type="ORF">GFH48_06525</name>
</gene>
<keyword evidence="1" id="KW-1133">Transmembrane helix</keyword>
<dbReference type="Proteomes" id="UP000326179">
    <property type="component" value="Chromosome"/>
</dbReference>
<keyword evidence="3" id="KW-1185">Reference proteome</keyword>
<dbReference type="KEGG" id="sfy:GFH48_06525"/>
<organism evidence="2 3">
    <name type="scientific">Streptomyces fagopyri</name>
    <dbReference type="NCBI Taxonomy" id="2662397"/>
    <lineage>
        <taxon>Bacteria</taxon>
        <taxon>Bacillati</taxon>
        <taxon>Actinomycetota</taxon>
        <taxon>Actinomycetes</taxon>
        <taxon>Kitasatosporales</taxon>
        <taxon>Streptomycetaceae</taxon>
        <taxon>Streptomyces</taxon>
    </lineage>
</organism>
<keyword evidence="1" id="KW-0472">Membrane</keyword>
<proteinExistence type="predicted"/>
<protein>
    <submittedName>
        <fullName evidence="2">Uncharacterized protein</fullName>
    </submittedName>
</protein>
<dbReference type="EMBL" id="CP045643">
    <property type="protein sequence ID" value="QFZ72960.1"/>
    <property type="molecule type" value="Genomic_DNA"/>
</dbReference>
<accession>A0A5Q0L7D4</accession>
<feature type="transmembrane region" description="Helical" evidence="1">
    <location>
        <begin position="12"/>
        <end position="31"/>
    </location>
</feature>
<dbReference type="AlphaFoldDB" id="A0A5Q0L7D4"/>
<dbReference type="RefSeq" id="WP_153287326.1">
    <property type="nucleotide sequence ID" value="NZ_CP045643.1"/>
</dbReference>
<keyword evidence="1" id="KW-0812">Transmembrane</keyword>
<evidence type="ECO:0000313" key="3">
    <source>
        <dbReference type="Proteomes" id="UP000326179"/>
    </source>
</evidence>
<sequence length="88" mass="9154">MVQISAQATHGGQVFLLTWGVGALVMGSAFASKKGSDWFREVIVSRLQGNPVQQARAQNFGRLRVVATVLAVAGLIGIMAAGASLTRG</sequence>
<evidence type="ECO:0000313" key="2">
    <source>
        <dbReference type="EMBL" id="QFZ72960.1"/>
    </source>
</evidence>
<name>A0A5Q0L7D4_9ACTN</name>